<dbReference type="Proteomes" id="UP001445335">
    <property type="component" value="Unassembled WGS sequence"/>
</dbReference>
<protein>
    <recommendedName>
        <fullName evidence="1">SMP-30/Gluconolactonase/LRE-like region domain-containing protein</fullName>
    </recommendedName>
</protein>
<reference evidence="2 3" key="1">
    <citation type="journal article" date="2024" name="Nat. Commun.">
        <title>Phylogenomics reveals the evolutionary origins of lichenization in chlorophyte algae.</title>
        <authorList>
            <person name="Puginier C."/>
            <person name="Libourel C."/>
            <person name="Otte J."/>
            <person name="Skaloud P."/>
            <person name="Haon M."/>
            <person name="Grisel S."/>
            <person name="Petersen M."/>
            <person name="Berrin J.G."/>
            <person name="Delaux P.M."/>
            <person name="Dal Grande F."/>
            <person name="Keller J."/>
        </authorList>
    </citation>
    <scope>NUCLEOTIDE SEQUENCE [LARGE SCALE GENOMIC DNA]</scope>
    <source>
        <strain evidence="2 3">SAG 245.80</strain>
    </source>
</reference>
<name>A0AAW1RNZ5_9CHLO</name>
<dbReference type="EMBL" id="JALJOU010000030">
    <property type="protein sequence ID" value="KAK9834992.1"/>
    <property type="molecule type" value="Genomic_DNA"/>
</dbReference>
<evidence type="ECO:0000313" key="3">
    <source>
        <dbReference type="Proteomes" id="UP001445335"/>
    </source>
</evidence>
<dbReference type="InterPro" id="IPR052988">
    <property type="entry name" value="Oryzine_lactonohydrolase"/>
</dbReference>
<keyword evidence="3" id="KW-1185">Reference proteome</keyword>
<dbReference type="Gene3D" id="2.120.10.30">
    <property type="entry name" value="TolB, C-terminal domain"/>
    <property type="match status" value="1"/>
</dbReference>
<sequence>MLAAALPHWVAGQVQRLLALRVPSAGIPTSAPVIYNRGATRELLPSSFAVLEGRDLSEARKGYDFIAYNPAAFQRLLGPQPVIRELHKRDDEFAHEGPVWLPALKSLFFTSNRYQAGSQDPAEDGSADQRIDMYLLATDTGELKQVLPAEPGLVLMPNGATNWSPTQVLLTAQGCGKSGGSLVVLDVVSGEATPLLDNWQGQPFNSPNDVCVGSDGSVWFTDPDAGAMQGFREAARLPEAVWRYDARARSVTAQSDNVFMPNGVALSPDGRTLYVTDTARVHKCAPQSAARTIYRYDVSWNGPGRRRQLANRRVFAMAAVGAPDGIKVDVDGNVWTGVGDGVYVYAPDGELLGAVTVGEVSNLAFAGDTLIMLQETRVVALKLATRGVLLPGMLAKPHFL</sequence>
<dbReference type="Pfam" id="PF08450">
    <property type="entry name" value="SGL"/>
    <property type="match status" value="1"/>
</dbReference>
<dbReference type="SUPFAM" id="SSF63829">
    <property type="entry name" value="Calcium-dependent phosphotriesterase"/>
    <property type="match status" value="1"/>
</dbReference>
<evidence type="ECO:0000259" key="1">
    <source>
        <dbReference type="Pfam" id="PF08450"/>
    </source>
</evidence>
<evidence type="ECO:0000313" key="2">
    <source>
        <dbReference type="EMBL" id="KAK9834992.1"/>
    </source>
</evidence>
<dbReference type="InterPro" id="IPR011042">
    <property type="entry name" value="6-blade_b-propeller_TolB-like"/>
</dbReference>
<dbReference type="PANTHER" id="PTHR47064:SF2">
    <property type="entry name" value="SMP-30_GLUCONOLACTONASE_LRE-LIKE REGION DOMAIN-CONTAINING PROTEIN-RELATED"/>
    <property type="match status" value="1"/>
</dbReference>
<dbReference type="PANTHER" id="PTHR47064">
    <property type="entry name" value="PUTATIVE (AFU_ORTHOLOGUE AFUA_1G08990)-RELATED"/>
    <property type="match status" value="1"/>
</dbReference>
<feature type="domain" description="SMP-30/Gluconolactonase/LRE-like region" evidence="1">
    <location>
        <begin position="179"/>
        <end position="370"/>
    </location>
</feature>
<gene>
    <name evidence="2" type="ORF">WJX81_002641</name>
</gene>
<dbReference type="AlphaFoldDB" id="A0AAW1RNZ5"/>
<organism evidence="2 3">
    <name type="scientific">Elliptochloris bilobata</name>
    <dbReference type="NCBI Taxonomy" id="381761"/>
    <lineage>
        <taxon>Eukaryota</taxon>
        <taxon>Viridiplantae</taxon>
        <taxon>Chlorophyta</taxon>
        <taxon>core chlorophytes</taxon>
        <taxon>Trebouxiophyceae</taxon>
        <taxon>Trebouxiophyceae incertae sedis</taxon>
        <taxon>Elliptochloris clade</taxon>
        <taxon>Elliptochloris</taxon>
    </lineage>
</organism>
<dbReference type="InterPro" id="IPR013658">
    <property type="entry name" value="SGL"/>
</dbReference>
<proteinExistence type="predicted"/>
<comment type="caution">
    <text evidence="2">The sequence shown here is derived from an EMBL/GenBank/DDBJ whole genome shotgun (WGS) entry which is preliminary data.</text>
</comment>
<accession>A0AAW1RNZ5</accession>